<comment type="caution">
    <text evidence="2">The sequence shown here is derived from an EMBL/GenBank/DDBJ whole genome shotgun (WGS) entry which is preliminary data.</text>
</comment>
<keyword evidence="1" id="KW-0812">Transmembrane</keyword>
<gene>
    <name evidence="2" type="ORF">HINF_LOCUS45023</name>
    <name evidence="3" type="ORF">HINF_LOCUS66125</name>
</gene>
<evidence type="ECO:0000313" key="3">
    <source>
        <dbReference type="EMBL" id="CAL6092147.1"/>
    </source>
</evidence>
<sequence length="7383" mass="834214">MNCSVSSCEYEVFGTATGSNLGYYYEDGSDKVCTKCDQTAPEATRYYLRELVCSATRCPFFTNYSSFTNTTGTMNCSVSSCEYEVFGTATGSNLGYYYEDGSDKVCTKCDQTAPEATRYYLRELVCSATRCPFFTNYSSFTNTTGTMNCSVSSCEYEVFGTATGSNLGYYYEDGSDKVCTKCDQTAPEATRYYLRELVCSATRCPFFTNYSSFTNTTGTMNCSVSSCEYEVFGTATGSNLGYYYEDGSDKVCTKCDQTAPEATRYYLRELVCSATRCPFFTNYSSFTNTTGTMNCSVSSCEYEVFGTATGSNFGYYYEDGSDKVCTKCDQTAPEATRYYLRELVCSATRCPFFTNYSSFTNTTGTMNCSVSSCEYEVFGTATGSNLGYYYEDGSDKVCTKCDQTAPEATRYYLRELVCSATRCPFFTNYSSFTNTTGTMNCSVSSCEYEVFGTATGSNLGYYYEDGSDKVCTKCDQTAPEATRYYLRELVCSATRCPFFTNYSSFTNTTGTMNCSVSSCEYEVFGTATGSNLGYYYEDGSDKVCTKCDQTAPEATRYYLRELVCSATRCPFFTNYSSFTNTTGTMNCSVSSCEYEVFGTATGSNLGYYYEDGSDKVCTKCDQTAPEATRYYLRELVCSATRCPFFTNYSSFTNTTGTMNCSVSSCEYEVFGTATGSNLGYYYEDGSDKVCTKCDQTAPEATRYYLRELVCSATRCPFFTNYSSFTNTTGTMNCSVSSCEYEVFGTATGSNLGYYYEDGSDKVCTKCDQTAPEATRYYLRELVCSATRCPFFTNYSSFTNTTGTMNCSVSSCEYEVFGTATGSNLGYYYEDGSDKVCTKCDQTAPEATRYYLRELVCSATRCPFFTNYSSFTNTTGTMNCSVSSCEYEVFGTATGSNLGYYYEDGSDKVCTKCDQTAPEATRYYLRELVCSATRCPFFTNYSSFTNTTGTMNCSVSSCEYEVFGTATGSNLGYYYEDGSDKVCTKCDQTAPEATRYYLRELVCSATRCPFFTNYSSFTNTTGTMNCSVSSCEYEVFGTATGSNLGYYYEDGSDKVCTKCDQTAPEATRYYLRELVCSATRCPFFTNYSSFTNTTGTMNCSVSSCEYEVFGTATGSNLGYYYEDGSDKVCTKCDQTAPEATRYYLRELVCSATRCPFFTNYSSFTNTTDMNCSVSSCEYEVFGTATGSNLGYYYEDGSDKVCTKCDQTAPEATRYYLRELVCSATRCPFFTNYSSFTNTTGTMNCSVSSCEYEVFGTATGSNFGYYYEDGSDKVCTKCDQTAPEATRYYLRELVCSATRCPFFTNYSSFTNTTGTMNCSVSSCEYEVFGTATGSNLGYYYEDGSDKVCTKCDQTAPEATRYYLRELVCSATRCPFFTNYSSFTNTTGTMNCSVSSCEYEVFGTATGSNLGYYYEDGSDKVCTKCDQTAPEATRYYLRELVCSATRCPFFTNYSSFTNTTGTMNCSVSSCEYEVFGTATGSNLGYYYEDGSDKVCTKCDQTAPEATRYYLRELVCSATRCPFFTNYSSFTNTTGTMNCSVSSCEYEVFGTATGSNLGYYYEDGSDKVCTKCDQTAPEATRYYLRELVCSATRCPFFTNYSSFTNTTGTMNCSVSSCEYEVFGTATGSNLGYYYEDGSDKVCTKCDQTAPEATRYYLRELVCSATRCPFFTNYSSFTNTTGTMNCSVSSCEYEVFGTATGSNLGYYYEDGSDKVCTKCDQTAPEATRYYLRELVCSATRCPFFTNYSSFTNTTGTMNCSVSSCEYEVFGTATGSNPGYYYEDGSDKVCTKCDQTAPEATRYYLRELVCSATRCPFFTNYSSFTNTTGTMNCSVSSCEYEVFGTAIGSNLGYYYEDGSDKVCTKCDQTAPEATRYYLRELVCSATRCPFFTNYSSFTNTTGTMNCSVSSCEYEVFGTATGSNLGYYYEDGSDKVCTKCDQTAPEATRYYLRELVCSATRCPFFTNYSSFTNTTGTMNCSVSSCEYEVFGTAIGSNLGYYYEDGSDKVCTKCDKSLPEISKFYLRNLLCNDVECYQFKQFYDNTDPQNIKLNLCSITSCKDETQMETGYYQMDLLHANKFICTDCPMPNRWFSKNNDKLCIQNCITETNGIYFTNYIDTTKRICTTCPNNYYLVLDTPSSGLHNCSINNCYGEGETNGIYKIDNGKFVCTNCTGANEYITGFVCDNVPCLFYKYRQGIDSQQRNRCSLNQCYDESNNNYKLINNDKICWECIGNDEYQNYGQQFVCSVGVKCQYFAKIDLISGPNICSLDNCLSETSEIFKIVNTLKICTQCQEANYYLHQFSCELEDGIGTNETCDYFKDKTSNICSENYCEAETFGTNIGQPGYYINFIDNFGQLRRVCTKCDTPQLFLYGLVCKDIICQYFIQYYNSFPVINNCSQSACQGSGETNGNYIINGTNKQCDLCTGAQFFSDSSKLLCVLDCSNYGSFYYYETEGNLLSQKICTNCPNKYLIDDIVSPEVCSLSDCIGTSAGVFKMHQNKIYKICYQCIQNYFFDNDTFINCSVNNCNGIGETNGVYFTTLNNQRICTLCSDNYFLDKVGLHCTTACVNYYVFGTKNICIISSPGQLCDQFGKFFKNQAKNICSVTSCQQETLGLYFYEIEGDPSSDKICIQQCNNDYYINVIAQLCSSDQCATISNNKYMIVNGKKQCNQCIQQDGYLYGVQCKNQPCEYYVYYGQNICSEDQCTQIMGPFSGFWIQNGFKVCQQQCNIWENMTNRVCSFDNCSSTKQIFIQIDLTNRQCSLCVSTNQYLNKATNECILTSACQYYALKYPNICSQDSCLTESSEIYLIDDQLDKVCTKCGNLYFEDASKTICSFDNCATSSQGKYIQGNGFKYCSLCDSIGLYVVGFECTTVQCNIFVEGTTDISQGICTDACQNYYYYIQGNAINPMNGVKVCTQCLSNTFYDYNRRICSRNENCIETQGVYKIENGKRLCTFCTIEEGYIYDLLCKNTPCQFYQSTNICDLDQCDITNNIQYIGYITNNGNNICINTCANNKYESVSNRQCSLDECHQTSNSIIIQISVNHFECSKCDLSNQYLRGNLCSNIPCEYYITTEPNSCSQDQCETETNGVYYTNSQNKKICTLCSNNYYLDYNNKICSNDNCQSVSQGFYELIGNYMQCNICSSILLFKYGYLCSTIHCEYFITQWIDQIQDNVCHQNSCIDNVNKFGYYFIENGNNICNLCIGKYFVESQQLLQCVLDNCLSSSGKYKIINGKQICTNCTEQGYYLQADKLICSEIPCQYYVNELLNECANSCGNPSIYYIYNSFKICTSCSDNYFEDDQFSICSIDNCLKSSQRIYVLHIDSVRKYCYKCNQANDYLYNLECNNTVCEYFQLEFSNKCSIDICSSETFTKQYYYQKSGFKYCTLCINNYFESTVECSIDNCMQTSQNQYIANLNKRYCDQCNQPGHYLYGKECTNLPCQYYVQSNICSETQCSKETGGKYLNNSNTLTCDQCADNYYINMNMCSNDKCGSLITPFGIHYIINGKYICTSCLSTTEYLTDTICSTVKCEYFISKIGFESQTQNICSSNQCNGIYQVVDDSKICSGTCPQNYYETATLSTLICSRDLCQQTSNGIYENIILVAGVGQAGTYKQCTICQSVGYYLRESICSTQVCIYYIGLNVCDDTCQSTQGIHYSNNSCTICPDRYFVNVGNLECSLDKCVSTNRIYIYIAGNRQCSLCNSEFLYLRDFECSSTPCEYFVTTFQLGVSINQCSNNLCETESNGYYIKASFNSLTDQKICDQCINMFFKNTKSKECSADDCMSQTQGSYVVINSTKICDYCTTSGYYLQTNNINNNNLCSTVPCTFYTNLAARTCTTICPGSTYYVDNNQNKICNTCNGFSYFEDITMQVCSIDNCQQITSGKYSMIDSTNKLCVKCDSQNEYLNQNLECVVIPCIYYIQKNPNICTSSCETGIFYEISHLCTSCLNGYFKDSTTCSDDDCQAFSNGIFILISGQKICTKCDSITENLRLKECSYDMCEYYQTTYVSGISINNCSINQCHGNGEFYTTNLTTNLTKLKVCNQCVDNYFVSGNECSSNKCGSLIAPYGIFQQVGMKKICTQCSGSDVILQSDGVTCSTQKCLYYATKISNGDAINKCSNDQCVTEQLGKFKVQNGENICDQCSNNFYFDALKLNCSVNNCKSFNGVYKLIGAGPEMQCYSCSGLIDFLYGSECIQNSPCSYFIKTNPNICSTDQCSSTQKYVEHSGDKICDVCPFNYYVSYADSGDKECSVNMCSQTNGIYYVYDDTINNIEVRICTLCDSGSDYLYGLECKTTPCQFYISTYSAGIAINNCSQTQCRAETLNKGYYLPTLVCTNCSNNYFTNSLECDPTNCTSSYYIIQTGRRFCTLCDQATEYVRGSVCSNIQCEFYINHYTTGGQINRCSEDACSITNGQWKYSNNLRICSYCQIFNTLYYYENYLVKHCSTDNCQQTSKNIFVQTGVPNNVQCYICSGLNEYLHGEECLLGVIHKCNYFLQKLPNICSVDCQELSSQLYKYQIDSAGDKICNVCLNNYFEIYNNLGEKLCSKDSCSSTSQSRYVQMLDGLNNYKLCDLCESDIKFLTELQCGNIECLYFSKVFSQDGINKCSTTNCVFETQNRGYYILIQESFNSIVKTINKCTNCTNNYFMSGQPVLQCVSNCISTNNIYKVDSWSRNVCSLCQESTDYLYGLLCSLVQCEYYQSKYDGQGIFSVCSQSYCISETSGIYEIIQGNKLCTNCPNNYYDDLPERKQCSFDNCASRSNGIYYLESTKKICTTCQSLFLDPYSKLCSQNACLYYLSINPNICSIQCDETSRIFRIDNLNNKICQSTCSNGYYEDNTLMFCSYDNCSSSTNGTYYMAGQNKICTHCSLPNQFLYEKLCSTVQCTYYVKLFDVDSQNICSVTQCVFETTFGYYYINSQSLKICTLCLNNYFLNAVQLIQCSVDDCSISSNIYKMFENKKVCSTCSSTTEYLYDTLCQDLQCDYYQTKIGHNGATINQCSMSLCVLPLTNPIGYYKIIDNYKICDQCTDMYFENITSFRQCSNDKCQQTSLGKYRIQNNQYICTQCNGLNEYLVYLDPLDSDKLCQDIPCSFYQSIKPNICRSSCVNIPNGNTIGAIVINQFGQILCHDCQNKYFEIYDINQQIICSLDNCISTSLGRYNNLNSNNQMKVCNICENSNLYLYSGNLCSTTPCTFFLTVYTAGVQNINQCVDSCDNYPWGNLGYYKIVNSLQICDLCINKYFENVTGNKQCSLDNCSQSTNGIYEYNANYPQNRICSSCTNGNYLHSNSECNSTSCWDSELINKVYDTIGLVKQCSQTCSSQYSYIQNDGLCVDSCISGFIKISSLKMCTNCSDITYYIYPNGECNQTVCNFFKNVSDRICSQNCSEAPYNGVYTQISDKFVCDPTQCAGAQLYLYANGECSQRQCEFYQNQNQKECSMSLCLDETGGSYIIYSNGNKVCSVCSSSNYSHSNGECNTTACYDVEKLFRVYESGIQICKRTCDDITNFITSSGLCTSNCGSPLNTYIIQDIYRICDLCSNKLIQPNLECGKKLYCPDNTYLEAGKCVQVCSDVVPFAQDNICVSQCDSLAFYNQSGLQKLFCSKNMCNGYKLLNGTQYQCVDQCNYPYLYLEDFECKLSCQFYIQGIQNVIDPATLQIYGINICLDTCALYKSITSSAKQCITVCNNYLLKIQQNQYECVQSCAQTNNIYLDGQYCVSTCKNAYNDIQLTCDNSCWYYIYNQRKICTTTSQQCPNNMPFKFISDNNEIQCLSSCSTNYVDSQDNNLCLASCSGSFYMPSIIHNNQVKICYHLCPDNTYIDQTSQTNALFMCVSQCPRNSFIQEYTCVHSCTSQTYIQIDQLQICVDKCSNFYSYVGINRKCEQTCDYVQGFECIQSQSCNIYYTYLGVKYCQDQCSIIFNNETIGNYCLQTCPSFVFNHSCISQCPKYISNNQCVDVCPDDEAISLNTMQCKKCWYYLIINNIKYCSSVQNNCPENFPFKIKNGDYYQCVQSCGTFNLVDQYDNLLCKNCNTSIGYVIKQVYSFVIYICYDQCPKYIDKNQQFLGMNKCVNSCVKFINNMQCIDICQEKTFQQVNGENLCVDKCQSYYYKHQNGEIQCVEQCTSKATKHLQCVDDCEYEHDGICTDTCSLYEQSESTKLCVATCSIDKPFLLLNTCVSKCSNGYNYISEDKQRCVFSCSVYNDDMLSCNATCNYTTVHNQKICITSCPPNKQFKLRVNMRYECLEQCIQPFNSIININDPICTICQIGMQLNKNILNNKFINVCSMQCETGLYQYYDSEQNLTYCVQSCPQVKQFVQNRTCSSQCLNNIYLFVSGYYQNLFCQSECSQKMFFNKSNNHYECIQQCIMPYIYQYDNLCSSDACQYFTEQTNGIIICQKYDDCYNYETIKANKSRCISQCNLSTYINQFDKQCIINCASIGKYEQNGICVSSCNGDYAISHDKLKCSNQCWYYQIGLQKYCTEVDYQCPYTYMFKNYINQNRVMCQQQCILPKSHILSLDNMTCIQCHQFYIVQIIKDNIQVNICIDRCPDQYPLKVNTQISSVLCVQTCPLNKIYLETNNYCVSSCSSKSYFINQQNNYICLINQCQQYHIYNVPDNMNQCVDKCITPYNYIQNRNCTTNCLKYTVLTTGLFQCENCVLQDLQMCKIDCVQQNKLFYNGKCITDCPLSTYVSSDNLTCVVQCQPFETISSDQRRCVKFCKYSFEQSAGQNICQQANLCSTNKPFVLYDGSKQCVQCDFVNDLSCVACAATKFYIDVNINGFLFRKCIDICPSNFYIDFQQQHNSVPKCVKCDQSIPYGYLDQCFSHIHCTSNSYIIQDGKEFCVDNCLGYYISRNDIYTNLKQCVRSCPESHKYRRNYECSNIPCQYYIKLEETQLCQNSCTYYIIDHMQNKQCVLNCQSVGLYLFNYQCIPDCTQTIKKMISEDNITCIVSCTGEYANTIDGKCSLTCNFYIFTGNKYCVDNCPSEYPFLQEYSPQRKQCVDQCQFNWLKNGTMECLASCPFDTAGYITQFVGAIQVRICLPGCPAKYQDPLTPGVYQCLSICPNFVDENDFCIDECPLGYGIALDGVHCSQYCWFNSVSRVNGKEYRYCVESKQCPDDYPFLLIGNTGRGQCVSYCQFVSVNNTCLSSCEGGSKGFQRNIINSFAINVCFDSCPQNASFLAPYPQTQAKQCVMNCSKLHLFLNSFRTECVQECQPGETICKGKCVLSCSSCYPHLYSENGVCSDKCQNYKNPYTFKCEDTCDVMNQDGYCVPYCQTGKIDHMGVCMTKECDLDSDGFCSEYRPLYQSIVKTQLTTKQKWLVVALIVTVSLSIILLLFFKAYNRKISVKSTSETFYANDLNEVWDQIVQGKDAALKPAVPFGLPVIGKDKNGK</sequence>
<reference evidence="2" key="1">
    <citation type="submission" date="2023-06" db="EMBL/GenBank/DDBJ databases">
        <authorList>
            <person name="Kurt Z."/>
        </authorList>
    </citation>
    <scope>NUCLEOTIDE SEQUENCE</scope>
</reference>
<name>A0AA86QNF3_9EUKA</name>
<reference evidence="3 4" key="2">
    <citation type="submission" date="2024-07" db="EMBL/GenBank/DDBJ databases">
        <authorList>
            <person name="Akdeniz Z."/>
        </authorList>
    </citation>
    <scope>NUCLEOTIDE SEQUENCE [LARGE SCALE GENOMIC DNA]</scope>
</reference>
<dbReference type="SMART" id="SM01411">
    <property type="entry name" value="Ephrin_rec_like"/>
    <property type="match status" value="9"/>
</dbReference>
<evidence type="ECO:0000313" key="4">
    <source>
        <dbReference type="Proteomes" id="UP001642409"/>
    </source>
</evidence>
<accession>A0AA86QNF3</accession>
<dbReference type="Proteomes" id="UP001642409">
    <property type="component" value="Unassembled WGS sequence"/>
</dbReference>
<proteinExistence type="predicted"/>
<feature type="transmembrane region" description="Helical" evidence="1">
    <location>
        <begin position="7310"/>
        <end position="7329"/>
    </location>
</feature>
<evidence type="ECO:0000313" key="2">
    <source>
        <dbReference type="EMBL" id="CAI9957378.1"/>
    </source>
</evidence>
<protein>
    <submittedName>
        <fullName evidence="2">Uncharacterized protein</fullName>
    </submittedName>
</protein>
<organism evidence="2">
    <name type="scientific">Hexamita inflata</name>
    <dbReference type="NCBI Taxonomy" id="28002"/>
    <lineage>
        <taxon>Eukaryota</taxon>
        <taxon>Metamonada</taxon>
        <taxon>Diplomonadida</taxon>
        <taxon>Hexamitidae</taxon>
        <taxon>Hexamitinae</taxon>
        <taxon>Hexamita</taxon>
    </lineage>
</organism>
<keyword evidence="1" id="KW-0472">Membrane</keyword>
<keyword evidence="1" id="KW-1133">Transmembrane helix</keyword>
<keyword evidence="4" id="KW-1185">Reference proteome</keyword>
<dbReference type="EMBL" id="CAXDID020000442">
    <property type="protein sequence ID" value="CAL6092147.1"/>
    <property type="molecule type" value="Genomic_DNA"/>
</dbReference>
<evidence type="ECO:0000256" key="1">
    <source>
        <dbReference type="SAM" id="Phobius"/>
    </source>
</evidence>
<dbReference type="EMBL" id="CATOUU010000887">
    <property type="protein sequence ID" value="CAI9957378.1"/>
    <property type="molecule type" value="Genomic_DNA"/>
</dbReference>